<proteinExistence type="predicted"/>
<feature type="DNA-binding region" description="H-T-H motif" evidence="2">
    <location>
        <begin position="34"/>
        <end position="53"/>
    </location>
</feature>
<keyword evidence="5" id="KW-1185">Reference proteome</keyword>
<dbReference type="InterPro" id="IPR050109">
    <property type="entry name" value="HTH-type_TetR-like_transc_reg"/>
</dbReference>
<evidence type="ECO:0000256" key="1">
    <source>
        <dbReference type="ARBA" id="ARBA00023125"/>
    </source>
</evidence>
<dbReference type="SUPFAM" id="SSF46689">
    <property type="entry name" value="Homeodomain-like"/>
    <property type="match status" value="1"/>
</dbReference>
<dbReference type="Pfam" id="PF00440">
    <property type="entry name" value="TetR_N"/>
    <property type="match status" value="1"/>
</dbReference>
<dbReference type="PRINTS" id="PR00455">
    <property type="entry name" value="HTHTETR"/>
</dbReference>
<keyword evidence="1 2" id="KW-0238">DNA-binding</keyword>
<dbReference type="Gene3D" id="1.10.357.10">
    <property type="entry name" value="Tetracycline Repressor, domain 2"/>
    <property type="match status" value="1"/>
</dbReference>
<evidence type="ECO:0000313" key="5">
    <source>
        <dbReference type="Proteomes" id="UP001524587"/>
    </source>
</evidence>
<dbReference type="InterPro" id="IPR001647">
    <property type="entry name" value="HTH_TetR"/>
</dbReference>
<evidence type="ECO:0000256" key="2">
    <source>
        <dbReference type="PROSITE-ProRule" id="PRU00335"/>
    </source>
</evidence>
<dbReference type="InterPro" id="IPR009057">
    <property type="entry name" value="Homeodomain-like_sf"/>
</dbReference>
<dbReference type="PANTHER" id="PTHR30055">
    <property type="entry name" value="HTH-TYPE TRANSCRIPTIONAL REGULATOR RUTR"/>
    <property type="match status" value="1"/>
</dbReference>
<dbReference type="InterPro" id="IPR025722">
    <property type="entry name" value="TetR"/>
</dbReference>
<dbReference type="Proteomes" id="UP001524587">
    <property type="component" value="Unassembled WGS sequence"/>
</dbReference>
<gene>
    <name evidence="4" type="ORF">NFI95_14745</name>
</gene>
<feature type="domain" description="HTH tetR-type" evidence="3">
    <location>
        <begin position="11"/>
        <end position="71"/>
    </location>
</feature>
<dbReference type="Pfam" id="PF13972">
    <property type="entry name" value="TetR"/>
    <property type="match status" value="1"/>
</dbReference>
<name>A0ABT1W9Y4_9PROT</name>
<comment type="caution">
    <text evidence="4">The sequence shown here is derived from an EMBL/GenBank/DDBJ whole genome shotgun (WGS) entry which is preliminary data.</text>
</comment>
<dbReference type="PANTHER" id="PTHR30055:SF223">
    <property type="entry name" value="HTH-TYPE TRANSCRIPTIONAL REGULATOR UIDR"/>
    <property type="match status" value="1"/>
</dbReference>
<dbReference type="PROSITE" id="PS50977">
    <property type="entry name" value="HTH_TETR_2"/>
    <property type="match status" value="1"/>
</dbReference>
<dbReference type="EMBL" id="JAMSKV010000015">
    <property type="protein sequence ID" value="MCQ8279701.1"/>
    <property type="molecule type" value="Genomic_DNA"/>
</dbReference>
<evidence type="ECO:0000313" key="4">
    <source>
        <dbReference type="EMBL" id="MCQ8279701.1"/>
    </source>
</evidence>
<organism evidence="4 5">
    <name type="scientific">Endosaccharibacter trunci</name>
    <dbReference type="NCBI Taxonomy" id="2812733"/>
    <lineage>
        <taxon>Bacteria</taxon>
        <taxon>Pseudomonadati</taxon>
        <taxon>Pseudomonadota</taxon>
        <taxon>Alphaproteobacteria</taxon>
        <taxon>Acetobacterales</taxon>
        <taxon>Acetobacteraceae</taxon>
        <taxon>Endosaccharibacter</taxon>
    </lineage>
</organism>
<sequence>MGKSAASSPRGPTRARIIETACVLFNRNGAERTTTRAIAEAAGINEGNLYYHFRSKELLVLAVFERFEHAADALLTDGSSSTPFDYHLRLRGWFELTWAYRFLFRDVAGLEAIAPSLTVRLRRLSVRLQRRVRTMIAGLTEAGLLRIAPEESDRLLDNLWIVASYWIAFLVAHRGVKQIAPRHLEWGFAQVRSLFAPYLGAEMRGLLDSVPVRDE</sequence>
<evidence type="ECO:0000259" key="3">
    <source>
        <dbReference type="PROSITE" id="PS50977"/>
    </source>
</evidence>
<accession>A0ABT1W9Y4</accession>
<dbReference type="RefSeq" id="WP_422865190.1">
    <property type="nucleotide sequence ID" value="NZ_JAMSKV010000015.1"/>
</dbReference>
<reference evidence="4 5" key="1">
    <citation type="submission" date="2022-06" db="EMBL/GenBank/DDBJ databases">
        <title>Endosaccharibacter gen. nov., sp. nov., endophytic bacteria isolated from sugarcane.</title>
        <authorList>
            <person name="Pitiwittayakul N."/>
            <person name="Yukphan P."/>
            <person name="Charoenyingcharoen P."/>
            <person name="Tanasupawat S."/>
        </authorList>
    </citation>
    <scope>NUCLEOTIDE SEQUENCE [LARGE SCALE GENOMIC DNA]</scope>
    <source>
        <strain evidence="4 5">KSS8</strain>
    </source>
</reference>
<protein>
    <submittedName>
        <fullName evidence="4">TetR/AcrR family transcriptional regulator</fullName>
    </submittedName>
</protein>